<dbReference type="EMBL" id="CADIKH010000014">
    <property type="protein sequence ID" value="CAB3758671.1"/>
    <property type="molecule type" value="Genomic_DNA"/>
</dbReference>
<reference evidence="1 2" key="1">
    <citation type="submission" date="2020-04" db="EMBL/GenBank/DDBJ databases">
        <authorList>
            <person name="De Canck E."/>
        </authorList>
    </citation>
    <scope>NUCLEOTIDE SEQUENCE [LARGE SCALE GENOMIC DNA]</scope>
    <source>
        <strain evidence="1 2">LMG 29542</strain>
    </source>
</reference>
<dbReference type="AlphaFoldDB" id="A0A6J5DZI1"/>
<proteinExistence type="predicted"/>
<name>A0A6J5DZI1_9BURK</name>
<keyword evidence="2" id="KW-1185">Reference proteome</keyword>
<evidence type="ECO:0000313" key="2">
    <source>
        <dbReference type="Proteomes" id="UP000494363"/>
    </source>
</evidence>
<dbReference type="RefSeq" id="WP_175227623.1">
    <property type="nucleotide sequence ID" value="NZ_CADIKH010000014.1"/>
</dbReference>
<accession>A0A6J5DZI1</accession>
<dbReference type="Proteomes" id="UP000494363">
    <property type="component" value="Unassembled WGS sequence"/>
</dbReference>
<protein>
    <submittedName>
        <fullName evidence="1">Uncharacterized protein</fullName>
    </submittedName>
</protein>
<sequence>MDRFTFELTLKGGAGRPVKRHITIEAATVYHAWRRIGGQLVNTREGREVIVQVRLLEQADDDAPLIAKVGRRARLIGF</sequence>
<evidence type="ECO:0000313" key="1">
    <source>
        <dbReference type="EMBL" id="CAB3758671.1"/>
    </source>
</evidence>
<organism evidence="1 2">
    <name type="scientific">Paraburkholderia humisilvae</name>
    <dbReference type="NCBI Taxonomy" id="627669"/>
    <lineage>
        <taxon>Bacteria</taxon>
        <taxon>Pseudomonadati</taxon>
        <taxon>Pseudomonadota</taxon>
        <taxon>Betaproteobacteria</taxon>
        <taxon>Burkholderiales</taxon>
        <taxon>Burkholderiaceae</taxon>
        <taxon>Paraburkholderia</taxon>
    </lineage>
</organism>
<gene>
    <name evidence="1" type="ORF">LMG29542_03401</name>
</gene>